<dbReference type="Pfam" id="PF18384">
    <property type="entry name" value="zf_CCCH_5"/>
    <property type="match status" value="1"/>
</dbReference>
<feature type="region of interest" description="Disordered" evidence="7">
    <location>
        <begin position="192"/>
        <end position="213"/>
    </location>
</feature>
<keyword evidence="3 6" id="KW-0863">Zinc-finger</keyword>
<dbReference type="GO" id="GO:0008270">
    <property type="term" value="F:zinc ion binding"/>
    <property type="evidence" value="ECO:0007669"/>
    <property type="project" value="UniProtKB-KW"/>
</dbReference>
<dbReference type="InterPro" id="IPR000571">
    <property type="entry name" value="Znf_CCCH"/>
</dbReference>
<dbReference type="Gene3D" id="3.30.1370.210">
    <property type="match status" value="1"/>
</dbReference>
<dbReference type="SUPFAM" id="SSF90229">
    <property type="entry name" value="CCCH zinc finger"/>
    <property type="match status" value="1"/>
</dbReference>
<sequence>MLAEMQDLDAKWGHEDKREGEEASWLESFPSQWFLDAGEPLLPFWIDENEKSEHVEAILEFHTEPCADFLRGFCAKHGIRGKALQCRGFHFDSQRRRKPVDLTTGQLTYWETPCPSWTMEMGFCCMAGDACPFAHGREEVSYHPAKYKTRPCNGTDCRGEGACCFAHDETEMRQSAPGRYSYFALSSSKVRAGGSRAPNLETSRRAADTGTRSGGALNPKARFCAYYPHVGQCRRGSSCSFAHTREEVQIPLLSVAEEEHEESAMTPDFFTRKFKTTWCPIGAQHDWQICVYAHTYQDARREPSIGYGPQPCPFWGKKDTRVSYSQRCPLGLRCPYAHGAKEQLYHPKYFRTVTCRDMQMRGCPRQRLCAFYHRRSEHRKQTADTHDYDSPLPEEAIDPTWAETFLNPPIFQDAEDEVPQLMTAGRLAQEAVAEPKAGTPGEASSQEAFAPLPRKVAIQSAALASRVGEDALMDPDDNLASLSFYHAQIASQRQRHNRPGDGEMPWWPVPGVTGALADLL</sequence>
<feature type="domain" description="C3H1-type" evidence="8">
    <location>
        <begin position="113"/>
        <end position="138"/>
    </location>
</feature>
<dbReference type="SMART" id="SM00356">
    <property type="entry name" value="ZnF_C3H1"/>
    <property type="match status" value="5"/>
</dbReference>
<dbReference type="PANTHER" id="PTHR14493">
    <property type="entry name" value="UNKEMPT FAMILY MEMBER"/>
    <property type="match status" value="1"/>
</dbReference>
<feature type="zinc finger region" description="C3H1-type" evidence="6">
    <location>
        <begin position="218"/>
        <end position="246"/>
    </location>
</feature>
<keyword evidence="10" id="KW-1185">Reference proteome</keyword>
<evidence type="ECO:0000256" key="2">
    <source>
        <dbReference type="ARBA" id="ARBA00022723"/>
    </source>
</evidence>
<evidence type="ECO:0000313" key="9">
    <source>
        <dbReference type="EMBL" id="CAE7864163.1"/>
    </source>
</evidence>
<feature type="zinc finger region" description="C3H1-type" evidence="6">
    <location>
        <begin position="306"/>
        <end position="341"/>
    </location>
</feature>
<dbReference type="Pfam" id="PF25512">
    <property type="entry name" value="zf-CCCH_AtC3H23"/>
    <property type="match status" value="1"/>
</dbReference>
<comment type="caution">
    <text evidence="9">The sequence shown here is derived from an EMBL/GenBank/DDBJ whole genome shotgun (WGS) entry which is preliminary data.</text>
</comment>
<dbReference type="EMBL" id="CAJNJA010057997">
    <property type="protein sequence ID" value="CAE7864163.1"/>
    <property type="molecule type" value="Genomic_DNA"/>
</dbReference>
<evidence type="ECO:0000256" key="1">
    <source>
        <dbReference type="ARBA" id="ARBA00008808"/>
    </source>
</evidence>
<evidence type="ECO:0000256" key="7">
    <source>
        <dbReference type="SAM" id="MobiDB-lite"/>
    </source>
</evidence>
<evidence type="ECO:0000313" key="10">
    <source>
        <dbReference type="Proteomes" id="UP000601435"/>
    </source>
</evidence>
<dbReference type="InterPro" id="IPR045234">
    <property type="entry name" value="Unkempt-like"/>
</dbReference>
<evidence type="ECO:0000256" key="3">
    <source>
        <dbReference type="ARBA" id="ARBA00022771"/>
    </source>
</evidence>
<dbReference type="InterPro" id="IPR036855">
    <property type="entry name" value="Znf_CCCH_sf"/>
</dbReference>
<keyword evidence="4 6" id="KW-0862">Zinc</keyword>
<dbReference type="PANTHER" id="PTHR14493:SF50">
    <property type="entry name" value="RING FINGER PROTEIN UNKEMPT"/>
    <property type="match status" value="1"/>
</dbReference>
<keyword evidence="2 6" id="KW-0479">Metal-binding</keyword>
<evidence type="ECO:0000256" key="6">
    <source>
        <dbReference type="PROSITE-ProRule" id="PRU00723"/>
    </source>
</evidence>
<evidence type="ECO:0000256" key="5">
    <source>
        <dbReference type="ARBA" id="ARBA00023125"/>
    </source>
</evidence>
<dbReference type="InterPro" id="IPR040594">
    <property type="entry name" value="UNK_Znf_1"/>
</dbReference>
<feature type="zinc finger region" description="C3H1-type" evidence="6">
    <location>
        <begin position="349"/>
        <end position="376"/>
    </location>
</feature>
<keyword evidence="5" id="KW-0238">DNA-binding</keyword>
<dbReference type="Gene3D" id="4.10.1000.10">
    <property type="entry name" value="Zinc finger, CCCH-type"/>
    <property type="match status" value="1"/>
</dbReference>
<reference evidence="9" key="1">
    <citation type="submission" date="2021-02" db="EMBL/GenBank/DDBJ databases">
        <authorList>
            <person name="Dougan E. K."/>
            <person name="Rhodes N."/>
            <person name="Thang M."/>
            <person name="Chan C."/>
        </authorList>
    </citation>
    <scope>NUCLEOTIDE SEQUENCE</scope>
</reference>
<evidence type="ECO:0000259" key="8">
    <source>
        <dbReference type="PROSITE" id="PS50103"/>
    </source>
</evidence>
<feature type="domain" description="C3H1-type" evidence="8">
    <location>
        <begin position="349"/>
        <end position="376"/>
    </location>
</feature>
<dbReference type="Proteomes" id="UP000601435">
    <property type="component" value="Unassembled WGS sequence"/>
</dbReference>
<accession>A0A813AGE4</accession>
<organism evidence="9 10">
    <name type="scientific">Symbiodinium necroappetens</name>
    <dbReference type="NCBI Taxonomy" id="1628268"/>
    <lineage>
        <taxon>Eukaryota</taxon>
        <taxon>Sar</taxon>
        <taxon>Alveolata</taxon>
        <taxon>Dinophyceae</taxon>
        <taxon>Suessiales</taxon>
        <taxon>Symbiodiniaceae</taxon>
        <taxon>Symbiodinium</taxon>
    </lineage>
</organism>
<dbReference type="PROSITE" id="PS50103">
    <property type="entry name" value="ZF_C3H1"/>
    <property type="match status" value="4"/>
</dbReference>
<gene>
    <name evidence="9" type="primary">UNK</name>
    <name evidence="9" type="ORF">SNEC2469_LOCUS27501</name>
</gene>
<feature type="zinc finger region" description="C3H1-type" evidence="6">
    <location>
        <begin position="113"/>
        <end position="138"/>
    </location>
</feature>
<evidence type="ECO:0000256" key="4">
    <source>
        <dbReference type="ARBA" id="ARBA00022833"/>
    </source>
</evidence>
<name>A0A813AGE4_9DINO</name>
<comment type="similarity">
    <text evidence="1">Belongs to the unkempt family.</text>
</comment>
<dbReference type="InterPro" id="IPR057444">
    <property type="entry name" value="Znf-CCCH_AtC3H23-like"/>
</dbReference>
<proteinExistence type="inferred from homology"/>
<dbReference type="OrthoDB" id="20534at2759"/>
<feature type="domain" description="C3H1-type" evidence="8">
    <location>
        <begin position="218"/>
        <end position="246"/>
    </location>
</feature>
<dbReference type="AlphaFoldDB" id="A0A813AGE4"/>
<dbReference type="GO" id="GO:0003677">
    <property type="term" value="F:DNA binding"/>
    <property type="evidence" value="ECO:0007669"/>
    <property type="project" value="UniProtKB-KW"/>
</dbReference>
<feature type="domain" description="C3H1-type" evidence="8">
    <location>
        <begin position="306"/>
        <end position="341"/>
    </location>
</feature>
<protein>
    <submittedName>
        <fullName evidence="9">UNK protein</fullName>
    </submittedName>
</protein>